<name>A0A4S4KZ47_9AGAM</name>
<dbReference type="GO" id="GO:0006368">
    <property type="term" value="P:transcription elongation by RNA polymerase II"/>
    <property type="evidence" value="ECO:0007669"/>
    <property type="project" value="TreeGrafter"/>
</dbReference>
<dbReference type="PROSITE" id="PS50159">
    <property type="entry name" value="RIBOSOMAL_S13_2"/>
    <property type="match status" value="1"/>
</dbReference>
<dbReference type="Proteomes" id="UP000308199">
    <property type="component" value="Unassembled WGS sequence"/>
</dbReference>
<evidence type="ECO:0000256" key="7">
    <source>
        <dbReference type="ARBA" id="ARBA00023274"/>
    </source>
</evidence>
<reference evidence="11 12" key="1">
    <citation type="submission" date="2019-02" db="EMBL/GenBank/DDBJ databases">
        <title>Genome sequencing of the rare red list fungi Phellinidium pouzarii.</title>
        <authorList>
            <person name="Buettner E."/>
            <person name="Kellner H."/>
        </authorList>
    </citation>
    <scope>NUCLEOTIDE SEQUENCE [LARGE SCALE GENOMIC DNA]</scope>
    <source>
        <strain evidence="11 12">DSM 108285</strain>
    </source>
</reference>
<evidence type="ECO:0000256" key="6">
    <source>
        <dbReference type="ARBA" id="ARBA00022980"/>
    </source>
</evidence>
<evidence type="ECO:0000313" key="12">
    <source>
        <dbReference type="Proteomes" id="UP000308199"/>
    </source>
</evidence>
<dbReference type="Gene3D" id="1.25.40.10">
    <property type="entry name" value="Tetratricopeptide repeat domain"/>
    <property type="match status" value="4"/>
</dbReference>
<keyword evidence="12" id="KW-1185">Reference proteome</keyword>
<evidence type="ECO:0000256" key="1">
    <source>
        <dbReference type="ARBA" id="ARBA00004496"/>
    </source>
</evidence>
<dbReference type="PROSITE" id="PS50005">
    <property type="entry name" value="TPR"/>
    <property type="match status" value="4"/>
</dbReference>
<dbReference type="Pfam" id="PF14559">
    <property type="entry name" value="TPR_19"/>
    <property type="match status" value="2"/>
</dbReference>
<dbReference type="GO" id="GO:0003723">
    <property type="term" value="F:RNA binding"/>
    <property type="evidence" value="ECO:0007669"/>
    <property type="project" value="InterPro"/>
</dbReference>
<dbReference type="SUPFAM" id="SSF46946">
    <property type="entry name" value="S13-like H2TH domain"/>
    <property type="match status" value="1"/>
</dbReference>
<keyword evidence="4" id="KW-0677">Repeat</keyword>
<feature type="compositionally biased region" description="Low complexity" evidence="9">
    <location>
        <begin position="1321"/>
        <end position="1343"/>
    </location>
</feature>
<dbReference type="InterPro" id="IPR010979">
    <property type="entry name" value="Ribosomal_uS13-like_H2TH"/>
</dbReference>
<organism evidence="11 12">
    <name type="scientific">Phellinidium pouzarii</name>
    <dbReference type="NCBI Taxonomy" id="167371"/>
    <lineage>
        <taxon>Eukaryota</taxon>
        <taxon>Fungi</taxon>
        <taxon>Dikarya</taxon>
        <taxon>Basidiomycota</taxon>
        <taxon>Agaricomycotina</taxon>
        <taxon>Agaricomycetes</taxon>
        <taxon>Hymenochaetales</taxon>
        <taxon>Hymenochaetaceae</taxon>
        <taxon>Phellinidium</taxon>
    </lineage>
</organism>
<evidence type="ECO:0000256" key="5">
    <source>
        <dbReference type="ARBA" id="ARBA00022803"/>
    </source>
</evidence>
<dbReference type="PROSITE" id="PS00646">
    <property type="entry name" value="RIBOSOMAL_S13_1"/>
    <property type="match status" value="1"/>
</dbReference>
<feature type="compositionally biased region" description="Basic and acidic residues" evidence="9">
    <location>
        <begin position="1308"/>
        <end position="1318"/>
    </location>
</feature>
<gene>
    <name evidence="11" type="ORF">EW145_g5695</name>
</gene>
<dbReference type="HAMAP" id="MF_01315">
    <property type="entry name" value="Ribosomal_uS13"/>
    <property type="match status" value="1"/>
</dbReference>
<feature type="compositionally biased region" description="Basic residues" evidence="9">
    <location>
        <begin position="1039"/>
        <end position="1048"/>
    </location>
</feature>
<keyword evidence="3" id="KW-0963">Cytoplasm</keyword>
<dbReference type="OrthoDB" id="343875at2759"/>
<dbReference type="GO" id="GO:0000993">
    <property type="term" value="F:RNA polymerase II complex binding"/>
    <property type="evidence" value="ECO:0007669"/>
    <property type="project" value="TreeGrafter"/>
</dbReference>
<dbReference type="InterPro" id="IPR018269">
    <property type="entry name" value="Ribosomal_uS13_CS"/>
</dbReference>
<dbReference type="InterPro" id="IPR054722">
    <property type="entry name" value="PolX-like_BBD"/>
</dbReference>
<feature type="repeat" description="TPR" evidence="8">
    <location>
        <begin position="778"/>
        <end position="811"/>
    </location>
</feature>
<dbReference type="Gene3D" id="4.10.910.10">
    <property type="entry name" value="30s ribosomal protein s13, domain 2"/>
    <property type="match status" value="1"/>
</dbReference>
<dbReference type="PANTHER" id="PTHR14027">
    <property type="entry name" value="RNA POLYMERASE-ASSOCIATED PROTEIN CTR9"/>
    <property type="match status" value="1"/>
</dbReference>
<evidence type="ECO:0000256" key="9">
    <source>
        <dbReference type="SAM" id="MobiDB-lite"/>
    </source>
</evidence>
<dbReference type="InterPro" id="IPR001892">
    <property type="entry name" value="Ribosomal_uS13"/>
</dbReference>
<dbReference type="SUPFAM" id="SSF48452">
    <property type="entry name" value="TPR-like"/>
    <property type="match status" value="3"/>
</dbReference>
<protein>
    <recommendedName>
        <fullName evidence="10">Retrovirus-related Pol polyprotein from transposon TNT 1-94-like beta-barrel domain-containing protein</fullName>
    </recommendedName>
</protein>
<dbReference type="SMART" id="SM00028">
    <property type="entry name" value="TPR"/>
    <property type="match status" value="11"/>
</dbReference>
<feature type="repeat" description="TPR" evidence="8">
    <location>
        <begin position="571"/>
        <end position="604"/>
    </location>
</feature>
<dbReference type="GO" id="GO:0006412">
    <property type="term" value="P:translation"/>
    <property type="evidence" value="ECO:0007669"/>
    <property type="project" value="InterPro"/>
</dbReference>
<dbReference type="Pfam" id="PF13432">
    <property type="entry name" value="TPR_16"/>
    <property type="match status" value="1"/>
</dbReference>
<dbReference type="Pfam" id="PF00416">
    <property type="entry name" value="Ribosomal_S13"/>
    <property type="match status" value="1"/>
</dbReference>
<dbReference type="GO" id="GO:0003735">
    <property type="term" value="F:structural constituent of ribosome"/>
    <property type="evidence" value="ECO:0007669"/>
    <property type="project" value="InterPro"/>
</dbReference>
<dbReference type="GO" id="GO:0006355">
    <property type="term" value="P:regulation of DNA-templated transcription"/>
    <property type="evidence" value="ECO:0007669"/>
    <property type="project" value="InterPro"/>
</dbReference>
<dbReference type="FunFam" id="1.10.8.50:FF:000002">
    <property type="entry name" value="40S ribosomal protein S18"/>
    <property type="match status" value="1"/>
</dbReference>
<dbReference type="InterPro" id="IPR027437">
    <property type="entry name" value="Rbsml_uS13_C"/>
</dbReference>
<evidence type="ECO:0000256" key="3">
    <source>
        <dbReference type="ARBA" id="ARBA00022490"/>
    </source>
</evidence>
<dbReference type="InterPro" id="IPR031101">
    <property type="entry name" value="Ctr9"/>
</dbReference>
<evidence type="ECO:0000259" key="10">
    <source>
        <dbReference type="Pfam" id="PF22936"/>
    </source>
</evidence>
<keyword evidence="6" id="KW-0689">Ribosomal protein</keyword>
<feature type="region of interest" description="Disordered" evidence="9">
    <location>
        <begin position="1308"/>
        <end position="1343"/>
    </location>
</feature>
<comment type="subcellular location">
    <subcellularLocation>
        <location evidence="1">Cytoplasm</location>
    </subcellularLocation>
</comment>
<feature type="repeat" description="TPR" evidence="8">
    <location>
        <begin position="190"/>
        <end position="223"/>
    </location>
</feature>
<feature type="region of interest" description="Disordered" evidence="9">
    <location>
        <begin position="934"/>
        <end position="976"/>
    </location>
</feature>
<keyword evidence="5 8" id="KW-0802">TPR repeat</keyword>
<evidence type="ECO:0000313" key="11">
    <source>
        <dbReference type="EMBL" id="THH04202.1"/>
    </source>
</evidence>
<dbReference type="EMBL" id="SGPK01000366">
    <property type="protein sequence ID" value="THH04202.1"/>
    <property type="molecule type" value="Genomic_DNA"/>
</dbReference>
<evidence type="ECO:0000256" key="8">
    <source>
        <dbReference type="PROSITE-ProRule" id="PRU00339"/>
    </source>
</evidence>
<dbReference type="Gene3D" id="1.10.8.50">
    <property type="match status" value="1"/>
</dbReference>
<feature type="domain" description="Retrovirus-related Pol polyprotein from transposon TNT 1-94-like beta-barrel" evidence="10">
    <location>
        <begin position="1368"/>
        <end position="1390"/>
    </location>
</feature>
<dbReference type="Pfam" id="PF13181">
    <property type="entry name" value="TPR_8"/>
    <property type="match status" value="2"/>
</dbReference>
<proteinExistence type="inferred from homology"/>
<sequence>MEDESYGMPPPSAPSRSIDVELGGQEVVTIELDTLDSDPRDYIDLLIEGNAKVSIWTRLACEYWKKGLLESAQQCAESAIDLFKTSQMTSSLPPIYQLLANIQLARARKAPKMILDNPRQDDLRAERLKESFHQYAARYLNSGDGMTQDGGDKYTLNAVLTRGIYHLARTELDDAFRSFEAVLSQKPTNVVALLGKARIAYARKQYSQALRLFQQVLQMNPNAQPDPRIGIGLCFWAMDQKIKAKACWERSLEVNPSNWAACLLLGLEAINNSKNPDDDDDDRTENLIKGTKYCERAFNGNNRNAAAANALFEYFLRKGDKKRALKLAERTIQFAETLTLFSAGHIHAGHLAQMDDSVSDAMRHFNAALKSNPKNMLAAIGLAQAQLKNDEIPAAIHTLDSLMQPPNPQRCLEAQVMLASLRASPRPGVSSADAAVERIKARDLFEHVLKALDLTEPVRTNGSIPRSRSNSEIYAHRKAIVNFGDDVELLIEAARLWQDDDRPRMRRMLEEAVRIVDARVRTGGAGEPRLLNNHAVLKHLDGELAEARVMYEIALTEASAIEGAVGEGMATTILFNLARVYEDQGEVGIAKEAYNKLLGRHPEYVDAKVRQAQLFISLSQYDEAHELLKSALTSQKQNLNIRGALAHFLASRQQLKLAREILAQTLNDFGGLQDVYCLCASAWVFFTQARENRDASPAGMADRRKFFMRAADFYERALQLDPKCAFAAQGLAIISAEDSLSPLKAPGLGSPEEAMRRVQGAREALDIFGKVRESLNDSSVYVNMGHCYVVRDELDRAIESYETAAKRSAAGRGVDVTALHCLCRAWYAKANKDQSFTALSKALIYAQRALHIAPHEKSNVYNLAMIEQKAAEMLFATAPAKRTLTDLKHAVEQGAHAQKLFASLASDKSPSVPYSRDIADQRRKYGESLLRRADEHMGAQDRHETAQETRQTEARQRRQEEKARAEAAGKVREHELEQQARLLAEERRKARSEAQQWSAAFGADSEEEKEKRPRKGVKKQQRGEGGSGDEAPVPTSDGKKKRKGKLKKERGATGGEGEGSGGEEEALFSGREERVQKKRVVRDDDEEETAASLPRKKQLCGFFSVLINANSVIHIVYCTMSLVLPEAHQQFQHILRLLNTNVDGKRKIMYALTEIKGVGRRYSNIVCKKADVDLNKRAGDLNSDELERIVTIIQNPTQYKIPTWFLNRQKDIVDGKNSQILSNGVDSKLRDDLERLKKIRAHRGLRHFWGLRVRGQHTKTTALALKVSTPAKPSSQSAVCKFCNIRGHTEAQCFKRCDARESLLKQQKEKREKGKERANVAQQENSASDSASASASASVQSAEFAGNASTHDYTNPHSPLLSDAGSDWIVDTGATCHMTPHRHWFNTYTPNCTPI</sequence>
<evidence type="ECO:0000256" key="2">
    <source>
        <dbReference type="ARBA" id="ARBA00008080"/>
    </source>
</evidence>
<accession>A0A4S4KZ47</accession>
<dbReference type="InterPro" id="IPR011990">
    <property type="entry name" value="TPR-like_helical_dom_sf"/>
</dbReference>
<dbReference type="InterPro" id="IPR019734">
    <property type="entry name" value="TPR_rpt"/>
</dbReference>
<dbReference type="GO" id="GO:0016593">
    <property type="term" value="C:Cdc73/Paf1 complex"/>
    <property type="evidence" value="ECO:0007669"/>
    <property type="project" value="TreeGrafter"/>
</dbReference>
<feature type="region of interest" description="Disordered" evidence="9">
    <location>
        <begin position="993"/>
        <end position="1090"/>
    </location>
</feature>
<dbReference type="FunFam" id="4.10.910.10:FF:000002">
    <property type="entry name" value="40S ribosomal protein S18"/>
    <property type="match status" value="1"/>
</dbReference>
<feature type="repeat" description="TPR" evidence="8">
    <location>
        <begin position="156"/>
        <end position="189"/>
    </location>
</feature>
<dbReference type="GO" id="GO:0005737">
    <property type="term" value="C:cytoplasm"/>
    <property type="evidence" value="ECO:0007669"/>
    <property type="project" value="UniProtKB-SubCell"/>
</dbReference>
<dbReference type="PANTHER" id="PTHR14027:SF2">
    <property type="entry name" value="RNA POLYMERASE-ASSOCIATED PROTEIN CTR9 HOMOLOG"/>
    <property type="match status" value="1"/>
</dbReference>
<dbReference type="Pfam" id="PF22936">
    <property type="entry name" value="Pol_BBD"/>
    <property type="match status" value="1"/>
</dbReference>
<keyword evidence="7" id="KW-0687">Ribonucleoprotein</keyword>
<comment type="caution">
    <text evidence="11">The sequence shown here is derived from an EMBL/GenBank/DDBJ whole genome shotgun (WGS) entry which is preliminary data.</text>
</comment>
<comment type="similarity">
    <text evidence="2">Belongs to the universal ribosomal protein uS13 family.</text>
</comment>
<evidence type="ECO:0000256" key="4">
    <source>
        <dbReference type="ARBA" id="ARBA00022737"/>
    </source>
</evidence>
<dbReference type="GO" id="GO:0005840">
    <property type="term" value="C:ribosome"/>
    <property type="evidence" value="ECO:0007669"/>
    <property type="project" value="UniProtKB-KW"/>
</dbReference>
<dbReference type="GO" id="GO:1990904">
    <property type="term" value="C:ribonucleoprotein complex"/>
    <property type="evidence" value="ECO:0007669"/>
    <property type="project" value="UniProtKB-KW"/>
</dbReference>